<dbReference type="InterPro" id="IPR021215">
    <property type="entry name" value="DUF2752"/>
</dbReference>
<organism evidence="2 3">
    <name type="scientific">Pedobacter montanisoli</name>
    <dbReference type="NCBI Taxonomy" id="2923277"/>
    <lineage>
        <taxon>Bacteria</taxon>
        <taxon>Pseudomonadati</taxon>
        <taxon>Bacteroidota</taxon>
        <taxon>Sphingobacteriia</taxon>
        <taxon>Sphingobacteriales</taxon>
        <taxon>Sphingobacteriaceae</taxon>
        <taxon>Pedobacter</taxon>
    </lineage>
</organism>
<gene>
    <name evidence="2" type="ORF">MMF97_00295</name>
</gene>
<dbReference type="Pfam" id="PF10825">
    <property type="entry name" value="DUF2752"/>
    <property type="match status" value="1"/>
</dbReference>
<proteinExistence type="predicted"/>
<evidence type="ECO:0000256" key="1">
    <source>
        <dbReference type="SAM" id="Phobius"/>
    </source>
</evidence>
<dbReference type="EMBL" id="JALGBH010000001">
    <property type="protein sequence ID" value="MCJ0741126.1"/>
    <property type="molecule type" value="Genomic_DNA"/>
</dbReference>
<keyword evidence="3" id="KW-1185">Reference proteome</keyword>
<protein>
    <submittedName>
        <fullName evidence="2">DUF2752 domain-containing protein</fullName>
    </submittedName>
</protein>
<name>A0ABS9ZRA2_9SPHI</name>
<feature type="transmembrane region" description="Helical" evidence="1">
    <location>
        <begin position="54"/>
        <end position="74"/>
    </location>
</feature>
<sequence>MLLLSSNHQLLQWLESHLLSCPFKRLTSLDCPGCGFQRSVLSILKGNFIESFKFYPATIPFFALIVFVFLHLKFNFKNGAFFIKILYIFISMIIVINYIYKIKTHQLH</sequence>
<dbReference type="RefSeq" id="WP_243357491.1">
    <property type="nucleotide sequence ID" value="NZ_JALGBH010000001.1"/>
</dbReference>
<evidence type="ECO:0000313" key="2">
    <source>
        <dbReference type="EMBL" id="MCJ0741126.1"/>
    </source>
</evidence>
<keyword evidence="1" id="KW-1133">Transmembrane helix</keyword>
<keyword evidence="1" id="KW-0812">Transmembrane</keyword>
<accession>A0ABS9ZRA2</accession>
<comment type="caution">
    <text evidence="2">The sequence shown here is derived from an EMBL/GenBank/DDBJ whole genome shotgun (WGS) entry which is preliminary data.</text>
</comment>
<dbReference type="Proteomes" id="UP001165460">
    <property type="component" value="Unassembled WGS sequence"/>
</dbReference>
<evidence type="ECO:0000313" key="3">
    <source>
        <dbReference type="Proteomes" id="UP001165460"/>
    </source>
</evidence>
<reference evidence="2" key="1">
    <citation type="submission" date="2022-03" db="EMBL/GenBank/DDBJ databases">
        <authorList>
            <person name="Woo C.Y."/>
        </authorList>
    </citation>
    <scope>NUCLEOTIDE SEQUENCE</scope>
    <source>
        <strain evidence="2">CYS-01</strain>
    </source>
</reference>
<keyword evidence="1" id="KW-0472">Membrane</keyword>
<feature type="transmembrane region" description="Helical" evidence="1">
    <location>
        <begin position="80"/>
        <end position="100"/>
    </location>
</feature>